<name>A0A6A6R7B2_9PEZI</name>
<evidence type="ECO:0000259" key="1">
    <source>
        <dbReference type="Pfam" id="PF06985"/>
    </source>
</evidence>
<organism evidence="2 3">
    <name type="scientific">Lophium mytilinum</name>
    <dbReference type="NCBI Taxonomy" id="390894"/>
    <lineage>
        <taxon>Eukaryota</taxon>
        <taxon>Fungi</taxon>
        <taxon>Dikarya</taxon>
        <taxon>Ascomycota</taxon>
        <taxon>Pezizomycotina</taxon>
        <taxon>Dothideomycetes</taxon>
        <taxon>Pleosporomycetidae</taxon>
        <taxon>Mytilinidiales</taxon>
        <taxon>Mytilinidiaceae</taxon>
        <taxon>Lophium</taxon>
    </lineage>
</organism>
<dbReference type="InterPro" id="IPR010730">
    <property type="entry name" value="HET"/>
</dbReference>
<gene>
    <name evidence="2" type="ORF">BU16DRAFT_614045</name>
</gene>
<dbReference type="EMBL" id="MU004183">
    <property type="protein sequence ID" value="KAF2500262.1"/>
    <property type="molecule type" value="Genomic_DNA"/>
</dbReference>
<dbReference type="AlphaFoldDB" id="A0A6A6R7B2"/>
<reference evidence="2" key="1">
    <citation type="journal article" date="2020" name="Stud. Mycol.">
        <title>101 Dothideomycetes genomes: a test case for predicting lifestyles and emergence of pathogens.</title>
        <authorList>
            <person name="Haridas S."/>
            <person name="Albert R."/>
            <person name="Binder M."/>
            <person name="Bloem J."/>
            <person name="Labutti K."/>
            <person name="Salamov A."/>
            <person name="Andreopoulos B."/>
            <person name="Baker S."/>
            <person name="Barry K."/>
            <person name="Bills G."/>
            <person name="Bluhm B."/>
            <person name="Cannon C."/>
            <person name="Castanera R."/>
            <person name="Culley D."/>
            <person name="Daum C."/>
            <person name="Ezra D."/>
            <person name="Gonzalez J."/>
            <person name="Henrissat B."/>
            <person name="Kuo A."/>
            <person name="Liang C."/>
            <person name="Lipzen A."/>
            <person name="Lutzoni F."/>
            <person name="Magnuson J."/>
            <person name="Mondo S."/>
            <person name="Nolan M."/>
            <person name="Ohm R."/>
            <person name="Pangilinan J."/>
            <person name="Park H.-J."/>
            <person name="Ramirez L."/>
            <person name="Alfaro M."/>
            <person name="Sun H."/>
            <person name="Tritt A."/>
            <person name="Yoshinaga Y."/>
            <person name="Zwiers L.-H."/>
            <person name="Turgeon B."/>
            <person name="Goodwin S."/>
            <person name="Spatafora J."/>
            <person name="Crous P."/>
            <person name="Grigoriev I."/>
        </authorList>
    </citation>
    <scope>NUCLEOTIDE SEQUENCE</scope>
    <source>
        <strain evidence="2">CBS 269.34</strain>
    </source>
</reference>
<keyword evidence="3" id="KW-1185">Reference proteome</keyword>
<sequence length="519" mass="59024">MESSLGDDATEADSHAIAYYQENTAAYERFRTSSPRFPVCYACWSITGTFNKPHHFIPRSGSGFAYGVPVRVLSLRESAKGCSMCGLFWTHIQKSLIRCNIAKSDDIICSAEAYVDSTYQCCRSFTGSWPIVALRLRFRSGSLQDVEGNKFEAYSLKGDVAARYLPKSPPTRDYHSDTAFSAIRTWLKDCEINHPPCQLHFAESPTRLIDVRPWDEHQEGLKLVSSHGKYRPYAALSYCWGCSLRTTTTTSNYREMCAGFSIKSLDKSIRDAVVVAWKLGFRYLWVDSLCIIQDDLADKKRELNHMGDIYKNALLTISAANSSKASHRFLRAYPAVEPDIVLPYACADGTTGWIHLKREPFASEMPDSILSRAWTLQESVLSRRLPIYTSFGQLRWQCRTVKLVDGGLNEDGQSLYEVQRPELAYDNQESPDPQDVIRQCREYVFLYTRQELTYVEDRPLAIDAIAKELLKMLPQDVEYKADLFSTLLAPQTDLDGWPRWKKYTKAVAAHRTLVVMDVS</sequence>
<dbReference type="PANTHER" id="PTHR33112:SF16">
    <property type="entry name" value="HETEROKARYON INCOMPATIBILITY DOMAIN-CONTAINING PROTEIN"/>
    <property type="match status" value="1"/>
</dbReference>
<proteinExistence type="predicted"/>
<feature type="domain" description="Heterokaryon incompatibility" evidence="1">
    <location>
        <begin position="233"/>
        <end position="378"/>
    </location>
</feature>
<dbReference type="Pfam" id="PF06985">
    <property type="entry name" value="HET"/>
    <property type="match status" value="1"/>
</dbReference>
<accession>A0A6A6R7B2</accession>
<dbReference type="Proteomes" id="UP000799750">
    <property type="component" value="Unassembled WGS sequence"/>
</dbReference>
<evidence type="ECO:0000313" key="3">
    <source>
        <dbReference type="Proteomes" id="UP000799750"/>
    </source>
</evidence>
<protein>
    <submittedName>
        <fullName evidence="2">HET-domain-containing protein</fullName>
    </submittedName>
</protein>
<evidence type="ECO:0000313" key="2">
    <source>
        <dbReference type="EMBL" id="KAF2500262.1"/>
    </source>
</evidence>
<dbReference type="OrthoDB" id="3553147at2759"/>
<dbReference type="PANTHER" id="PTHR33112">
    <property type="entry name" value="DOMAIN PROTEIN, PUTATIVE-RELATED"/>
    <property type="match status" value="1"/>
</dbReference>